<protein>
    <recommendedName>
        <fullName evidence="3">Endonuclease/exonuclease/phosphatase domain-containing protein</fullName>
    </recommendedName>
</protein>
<reference evidence="4 5" key="1">
    <citation type="journal article" date="2011" name="Front. Microbiol.">
        <title>Genomic signatures of strain selection and enhancement in Bacillus atrophaeus var. globigii, a historical biowarfare simulant.</title>
        <authorList>
            <person name="Gibbons H.S."/>
            <person name="Broomall S.M."/>
            <person name="McNew L.A."/>
            <person name="Daligault H."/>
            <person name="Chapman C."/>
            <person name="Bruce D."/>
            <person name="Karavis M."/>
            <person name="Krepps M."/>
            <person name="McGregor P.A."/>
            <person name="Hong C."/>
            <person name="Park K.H."/>
            <person name="Akmal A."/>
            <person name="Feldman A."/>
            <person name="Lin J.S."/>
            <person name="Chang W.E."/>
            <person name="Higgs B.W."/>
            <person name="Demirev P."/>
            <person name="Lindquist J."/>
            <person name="Liem A."/>
            <person name="Fochler E."/>
            <person name="Read T.D."/>
            <person name="Tapia R."/>
            <person name="Johnson S."/>
            <person name="Bishop-Lilly K.A."/>
            <person name="Detter C."/>
            <person name="Han C."/>
            <person name="Sozhamannan S."/>
            <person name="Rosenzweig C.N."/>
            <person name="Skowronski E.W."/>
        </authorList>
    </citation>
    <scope>NUCLEOTIDE SEQUENCE [LARGE SCALE GENOMIC DNA]</scope>
    <source>
        <strain evidence="4 5">AIT1</strain>
    </source>
</reference>
<dbReference type="PROSITE" id="PS51257">
    <property type="entry name" value="PROKAR_LIPOPROTEIN"/>
    <property type="match status" value="1"/>
</dbReference>
<keyword evidence="2" id="KW-0732">Signal</keyword>
<dbReference type="InterPro" id="IPR005135">
    <property type="entry name" value="Endo/exonuclease/phosphatase"/>
</dbReference>
<dbReference type="Gene3D" id="3.60.10.10">
    <property type="entry name" value="Endonuclease/exonuclease/phosphatase"/>
    <property type="match status" value="1"/>
</dbReference>
<gene>
    <name evidence="4" type="ORF">CWE15_08495</name>
</gene>
<dbReference type="RefSeq" id="WP_126757660.1">
    <property type="nucleotide sequence ID" value="NZ_PIPQ01000005.1"/>
</dbReference>
<dbReference type="SUPFAM" id="SSF56219">
    <property type="entry name" value="DNase I-like"/>
    <property type="match status" value="1"/>
</dbReference>
<evidence type="ECO:0000313" key="4">
    <source>
        <dbReference type="EMBL" id="RUO39788.1"/>
    </source>
</evidence>
<dbReference type="Pfam" id="PF03372">
    <property type="entry name" value="Exo_endo_phos"/>
    <property type="match status" value="1"/>
</dbReference>
<accession>A0A432X0X3</accession>
<proteinExistence type="predicted"/>
<keyword evidence="5" id="KW-1185">Reference proteome</keyword>
<dbReference type="Proteomes" id="UP000286976">
    <property type="component" value="Unassembled WGS sequence"/>
</dbReference>
<dbReference type="CDD" id="cd04486">
    <property type="entry name" value="YhcR_OBF_like"/>
    <property type="match status" value="1"/>
</dbReference>
<feature type="region of interest" description="Disordered" evidence="1">
    <location>
        <begin position="216"/>
        <end position="237"/>
    </location>
</feature>
<comment type="caution">
    <text evidence="4">The sequence shown here is derived from an EMBL/GenBank/DDBJ whole genome shotgun (WGS) entry which is preliminary data.</text>
</comment>
<feature type="signal peptide" evidence="2">
    <location>
        <begin position="1"/>
        <end position="21"/>
    </location>
</feature>
<evidence type="ECO:0000313" key="5">
    <source>
        <dbReference type="Proteomes" id="UP000286976"/>
    </source>
</evidence>
<dbReference type="OrthoDB" id="9800417at2"/>
<feature type="domain" description="Endonuclease/exonuclease/phosphatase" evidence="3">
    <location>
        <begin position="314"/>
        <end position="592"/>
    </location>
</feature>
<dbReference type="NCBIfam" id="NF033681">
    <property type="entry name" value="ExeM_NucH_DNase"/>
    <property type="match status" value="1"/>
</dbReference>
<dbReference type="PANTHER" id="PTHR42834:SF1">
    <property type="entry name" value="ENDONUCLEASE_EXONUCLEASE_PHOSPHATASE FAMILY PROTEIN (AFU_ORTHOLOGUE AFUA_3G09210)"/>
    <property type="match status" value="1"/>
</dbReference>
<dbReference type="InterPro" id="IPR047971">
    <property type="entry name" value="ExeM-like"/>
</dbReference>
<sequence length="606" mass="66690">MLSFYRALLALCLFTILSACNSTPSTDTTPLPIAERCGAPATDIAALGQQAPGHYIVEGVVSASFQEPSQLGGFFIQSPAHMATSATPAAMFIHYSSTASQVREGDRVRIEGEKTDYSGGVALHNVTSFTRCSRNETVSTQTLALPFEYVAQLDALLHQRVRLAQPMTVVGHYQLARFGTLDLATERLWVPTQISLPGPGARDLASDNLRRRIVLDDGSDQENPDQVPYPTPGLHIDNPVRSGDTVYDIEGVLVKIGDAYHIHPVSQPRFEATNPRPAQVELPQTGDIRIAAFNVLNYFNGDATSGGFPTPRGAKTEAEFVRQRDRIIQALVAINADVYGLMEMANNGYTSESAVADLTRGMQAAAPQGVLYDYVRVDSEKVGGDVITQAIIYRADKLDEIGQAAFIDTPPFDMGSRPPLAQSFKSRSTGAEFTLVANHFKSKGSCPRDMQNPNRNRNDGQGCWNQLRTESATALANWLRTFPTGRAHRNYIVLGDFNAYAMEDPLMELRRNGYRNVANRLQPEGYSYVFRGEMGSLDHILVHSSVYDAVTGLDFWHINADEPVAFEYGLSHKTPEQQQDWYAPTPYRSSDHDPVIIEINSALLPE</sequence>
<evidence type="ECO:0000259" key="3">
    <source>
        <dbReference type="Pfam" id="PF03372"/>
    </source>
</evidence>
<name>A0A432X0X3_9GAMM</name>
<organism evidence="4 5">
    <name type="scientific">Aliidiomarina taiwanensis</name>
    <dbReference type="NCBI Taxonomy" id="946228"/>
    <lineage>
        <taxon>Bacteria</taxon>
        <taxon>Pseudomonadati</taxon>
        <taxon>Pseudomonadota</taxon>
        <taxon>Gammaproteobacteria</taxon>
        <taxon>Alteromonadales</taxon>
        <taxon>Idiomarinaceae</taxon>
        <taxon>Aliidiomarina</taxon>
    </lineage>
</organism>
<evidence type="ECO:0000256" key="2">
    <source>
        <dbReference type="SAM" id="SignalP"/>
    </source>
</evidence>
<evidence type="ECO:0000256" key="1">
    <source>
        <dbReference type="SAM" id="MobiDB-lite"/>
    </source>
</evidence>
<dbReference type="CDD" id="cd10283">
    <property type="entry name" value="MnuA_DNase1-like"/>
    <property type="match status" value="1"/>
</dbReference>
<dbReference type="PANTHER" id="PTHR42834">
    <property type="entry name" value="ENDONUCLEASE/EXONUCLEASE/PHOSPHATASE FAMILY PROTEIN (AFU_ORTHOLOGUE AFUA_3G09210)"/>
    <property type="match status" value="1"/>
</dbReference>
<dbReference type="EMBL" id="PIPQ01000005">
    <property type="protein sequence ID" value="RUO39788.1"/>
    <property type="molecule type" value="Genomic_DNA"/>
</dbReference>
<dbReference type="AlphaFoldDB" id="A0A432X0X3"/>
<feature type="chain" id="PRO_5019526718" description="Endonuclease/exonuclease/phosphatase domain-containing protein" evidence="2">
    <location>
        <begin position="22"/>
        <end position="606"/>
    </location>
</feature>
<dbReference type="InterPro" id="IPR036691">
    <property type="entry name" value="Endo/exonu/phosph_ase_sf"/>
</dbReference>
<dbReference type="GO" id="GO:0003824">
    <property type="term" value="F:catalytic activity"/>
    <property type="evidence" value="ECO:0007669"/>
    <property type="project" value="InterPro"/>
</dbReference>